<evidence type="ECO:0000313" key="2">
    <source>
        <dbReference type="Proteomes" id="UP001056981"/>
    </source>
</evidence>
<dbReference type="SUPFAM" id="SSF143011">
    <property type="entry name" value="RelE-like"/>
    <property type="match status" value="1"/>
</dbReference>
<dbReference type="Pfam" id="PF05015">
    <property type="entry name" value="HigB-like_toxin"/>
    <property type="match status" value="1"/>
</dbReference>
<dbReference type="PANTHER" id="PTHR40266:SF2">
    <property type="entry name" value="TOXIN HIGB-1"/>
    <property type="match status" value="1"/>
</dbReference>
<protein>
    <submittedName>
        <fullName evidence="1">Type II toxin-antitoxin system RelE/ParE family toxin</fullName>
    </submittedName>
</protein>
<name>A0A9Q9BLY3_TREDN</name>
<reference evidence="1" key="1">
    <citation type="submission" date="2020-04" db="EMBL/GenBank/DDBJ databases">
        <title>Comparative genomics of oral phylogroup-2 Treponema strains.</title>
        <authorList>
            <person name="Zeng H."/>
            <person name="Chan Y.K."/>
            <person name="Watt R.M."/>
        </authorList>
    </citation>
    <scope>NUCLEOTIDE SEQUENCE</scope>
    <source>
        <strain evidence="1">OMZ 905</strain>
    </source>
</reference>
<organism evidence="1 2">
    <name type="scientific">Treponema denticola</name>
    <dbReference type="NCBI Taxonomy" id="158"/>
    <lineage>
        <taxon>Bacteria</taxon>
        <taxon>Pseudomonadati</taxon>
        <taxon>Spirochaetota</taxon>
        <taxon>Spirochaetia</taxon>
        <taxon>Spirochaetales</taxon>
        <taxon>Treponemataceae</taxon>
        <taxon>Treponema</taxon>
    </lineage>
</organism>
<dbReference type="Gene3D" id="3.30.2310.20">
    <property type="entry name" value="RelE-like"/>
    <property type="match status" value="1"/>
</dbReference>
<gene>
    <name evidence="1" type="ORF">E4N86_05555</name>
</gene>
<proteinExistence type="predicted"/>
<dbReference type="Proteomes" id="UP001056981">
    <property type="component" value="Chromosome"/>
</dbReference>
<dbReference type="PANTHER" id="PTHR40266">
    <property type="entry name" value="TOXIN HIGB-1"/>
    <property type="match status" value="1"/>
</dbReference>
<dbReference type="InterPro" id="IPR007711">
    <property type="entry name" value="HigB-1"/>
</dbReference>
<dbReference type="RefSeq" id="WP_253716152.1">
    <property type="nucleotide sequence ID" value="NZ_CP051522.1"/>
</dbReference>
<accession>A0A9Q9BLY3</accession>
<dbReference type="InterPro" id="IPR035093">
    <property type="entry name" value="RelE/ParE_toxin_dom_sf"/>
</dbReference>
<sequence length="93" mass="11051">MIKSFADSETEKIWKGNKSAKLPPEIHKRVFAKLLIINSAEKEDDLRIPPGNRFEHLFGDLKDYCSIRINNQWRIQFKFLNNEAYEVQIVDYH</sequence>
<dbReference type="AlphaFoldDB" id="A0A9Q9BLY3"/>
<dbReference type="EMBL" id="CP051635">
    <property type="protein sequence ID" value="UTD00194.1"/>
    <property type="molecule type" value="Genomic_DNA"/>
</dbReference>
<evidence type="ECO:0000313" key="1">
    <source>
        <dbReference type="EMBL" id="UTD00194.1"/>
    </source>
</evidence>